<keyword evidence="8" id="KW-0256">Endoplasmic reticulum</keyword>
<evidence type="ECO:0000256" key="2">
    <source>
        <dbReference type="ARBA" id="ARBA00004586"/>
    </source>
</evidence>
<evidence type="ECO:0000256" key="12">
    <source>
        <dbReference type="ARBA" id="ARBA00047353"/>
    </source>
</evidence>
<sequence length="281" mass="31207">MVKSSSTLTHRLNRQPLAPPEREALLTPYLPPPSPTLPRKRRPIRSFLNNQLHILLYTLIHLLFSLYIRIRQAYHAVIDRVFAVLYYHHRTPELIKKDVKGLGRLPEHLSVVLQLENEAGGGAGLDGLVDEVAEVAAWCASAGIGMLSVYEKTGILKSHIHTTQRTISTKLHAYFGRPRPPFELLAPRLPPLPLSSPSSTPALQILLLSAEDGRESLVDLTRTLAEMAQRGKISPADISVELVDAEVSESVMGEPELLVLFGPVVKLDGYPPWQVRLTEIL</sequence>
<evidence type="ECO:0000256" key="1">
    <source>
        <dbReference type="ARBA" id="ARBA00001946"/>
    </source>
</evidence>
<evidence type="ECO:0000256" key="7">
    <source>
        <dbReference type="ARBA" id="ARBA00022692"/>
    </source>
</evidence>
<organism evidence="14 15">
    <name type="scientific">Glutinoglossum americanum</name>
    <dbReference type="NCBI Taxonomy" id="1670608"/>
    <lineage>
        <taxon>Eukaryota</taxon>
        <taxon>Fungi</taxon>
        <taxon>Dikarya</taxon>
        <taxon>Ascomycota</taxon>
        <taxon>Pezizomycotina</taxon>
        <taxon>Geoglossomycetes</taxon>
        <taxon>Geoglossales</taxon>
        <taxon>Geoglossaceae</taxon>
        <taxon>Glutinoglossum</taxon>
    </lineage>
</organism>
<evidence type="ECO:0000256" key="6">
    <source>
        <dbReference type="ARBA" id="ARBA00022679"/>
    </source>
</evidence>
<evidence type="ECO:0000256" key="9">
    <source>
        <dbReference type="ARBA" id="ARBA00022842"/>
    </source>
</evidence>
<comment type="pathway">
    <text evidence="3">Protein modification; protein glycosylation.</text>
</comment>
<dbReference type="InterPro" id="IPR038887">
    <property type="entry name" value="Nus1/NgBR"/>
</dbReference>
<gene>
    <name evidence="14" type="ORF">FGG08_007098</name>
</gene>
<evidence type="ECO:0000256" key="11">
    <source>
        <dbReference type="ARBA" id="ARBA00023136"/>
    </source>
</evidence>
<dbReference type="EC" id="2.5.1.87" evidence="5"/>
<evidence type="ECO:0000256" key="4">
    <source>
        <dbReference type="ARBA" id="ARBA00005432"/>
    </source>
</evidence>
<accession>A0A9P8KZQ3</accession>
<dbReference type="InterPro" id="IPR036424">
    <property type="entry name" value="UPP_synth-like_sf"/>
</dbReference>
<dbReference type="GO" id="GO:1904423">
    <property type="term" value="C:dehydrodolichyl diphosphate synthase complex"/>
    <property type="evidence" value="ECO:0007669"/>
    <property type="project" value="InterPro"/>
</dbReference>
<keyword evidence="11 13" id="KW-0472">Membrane</keyword>
<dbReference type="OrthoDB" id="19639at2759"/>
<keyword evidence="10 13" id="KW-1133">Transmembrane helix</keyword>
<dbReference type="Proteomes" id="UP000698800">
    <property type="component" value="Unassembled WGS sequence"/>
</dbReference>
<feature type="transmembrane region" description="Helical" evidence="13">
    <location>
        <begin position="47"/>
        <end position="68"/>
    </location>
</feature>
<keyword evidence="9" id="KW-0460">Magnesium</keyword>
<keyword evidence="15" id="KW-1185">Reference proteome</keyword>
<dbReference type="Gene3D" id="3.40.1180.10">
    <property type="entry name" value="Decaprenyl diphosphate synthase-like"/>
    <property type="match status" value="1"/>
</dbReference>
<keyword evidence="6" id="KW-0808">Transferase</keyword>
<comment type="caution">
    <text evidence="14">The sequence shown here is derived from an EMBL/GenBank/DDBJ whole genome shotgun (WGS) entry which is preliminary data.</text>
</comment>
<name>A0A9P8KZQ3_9PEZI</name>
<evidence type="ECO:0000256" key="3">
    <source>
        <dbReference type="ARBA" id="ARBA00004922"/>
    </source>
</evidence>
<comment type="catalytic activity">
    <reaction evidence="12">
        <text>n isopentenyl diphosphate + (2E,6E)-farnesyl diphosphate = a di-trans,poly-cis-polyprenyl diphosphate + n diphosphate</text>
        <dbReference type="Rhea" id="RHEA:53008"/>
        <dbReference type="Rhea" id="RHEA-COMP:19494"/>
        <dbReference type="ChEBI" id="CHEBI:33019"/>
        <dbReference type="ChEBI" id="CHEBI:128769"/>
        <dbReference type="ChEBI" id="CHEBI:136960"/>
        <dbReference type="ChEBI" id="CHEBI:175763"/>
        <dbReference type="EC" id="2.5.1.87"/>
    </reaction>
</comment>
<evidence type="ECO:0000313" key="15">
    <source>
        <dbReference type="Proteomes" id="UP000698800"/>
    </source>
</evidence>
<evidence type="ECO:0000313" key="14">
    <source>
        <dbReference type="EMBL" id="KAH0535999.1"/>
    </source>
</evidence>
<reference evidence="14" key="1">
    <citation type="submission" date="2021-03" db="EMBL/GenBank/DDBJ databases">
        <title>Comparative genomics and phylogenomic investigation of the class Geoglossomycetes provide insights into ecological specialization and systematics.</title>
        <authorList>
            <person name="Melie T."/>
            <person name="Pirro S."/>
            <person name="Miller A.N."/>
            <person name="Quandt A."/>
        </authorList>
    </citation>
    <scope>NUCLEOTIDE SEQUENCE</scope>
    <source>
        <strain evidence="14">GBOQ0MN5Z8</strain>
    </source>
</reference>
<dbReference type="PANTHER" id="PTHR21528:SF0">
    <property type="entry name" value="DEHYDRODOLICHYL DIPHOSPHATE SYNTHASE COMPLEX SUBUNIT NUS1"/>
    <property type="match status" value="1"/>
</dbReference>
<evidence type="ECO:0000256" key="8">
    <source>
        <dbReference type="ARBA" id="ARBA00022824"/>
    </source>
</evidence>
<dbReference type="GO" id="GO:0005789">
    <property type="term" value="C:endoplasmic reticulum membrane"/>
    <property type="evidence" value="ECO:0007669"/>
    <property type="project" value="UniProtKB-SubCell"/>
</dbReference>
<proteinExistence type="inferred from homology"/>
<evidence type="ECO:0000256" key="10">
    <source>
        <dbReference type="ARBA" id="ARBA00022989"/>
    </source>
</evidence>
<dbReference type="PANTHER" id="PTHR21528">
    <property type="entry name" value="DEHYDRODOLICHYL DIPHOSPHATE SYNTHASE COMPLEX SUBUNIT NUS1"/>
    <property type="match status" value="1"/>
</dbReference>
<comment type="subcellular location">
    <subcellularLocation>
        <location evidence="2">Endoplasmic reticulum membrane</location>
    </subcellularLocation>
</comment>
<comment type="similarity">
    <text evidence="4">Belongs to the UPP synthase family.</text>
</comment>
<dbReference type="EMBL" id="JAGHQL010000247">
    <property type="protein sequence ID" value="KAH0535999.1"/>
    <property type="molecule type" value="Genomic_DNA"/>
</dbReference>
<dbReference type="AlphaFoldDB" id="A0A9P8KZQ3"/>
<keyword evidence="7 13" id="KW-0812">Transmembrane</keyword>
<evidence type="ECO:0000256" key="5">
    <source>
        <dbReference type="ARBA" id="ARBA00012596"/>
    </source>
</evidence>
<dbReference type="SUPFAM" id="SSF64005">
    <property type="entry name" value="Undecaprenyl diphosphate synthase"/>
    <property type="match status" value="1"/>
</dbReference>
<evidence type="ECO:0000256" key="13">
    <source>
        <dbReference type="SAM" id="Phobius"/>
    </source>
</evidence>
<protein>
    <recommendedName>
        <fullName evidence="5">ditrans,polycis-polyprenyl diphosphate synthase [(2E,6E)-farnesyldiphosphate specific]</fullName>
        <ecNumber evidence="5">2.5.1.87</ecNumber>
    </recommendedName>
</protein>
<dbReference type="GO" id="GO:0045547">
    <property type="term" value="F:ditrans,polycis-polyprenyl diphosphate synthase [(2E,6E)-farnesyl diphosphate specific] activity"/>
    <property type="evidence" value="ECO:0007669"/>
    <property type="project" value="UniProtKB-EC"/>
</dbReference>
<comment type="cofactor">
    <cofactor evidence="1">
        <name>Mg(2+)</name>
        <dbReference type="ChEBI" id="CHEBI:18420"/>
    </cofactor>
</comment>